<name>A0A830FHU1_9EURY</name>
<reference evidence="1" key="1">
    <citation type="journal article" date="2014" name="Int. J. Syst. Evol. Microbiol.">
        <title>Complete genome sequence of Corynebacterium casei LMG S-19264T (=DSM 44701T), isolated from a smear-ripened cheese.</title>
        <authorList>
            <consortium name="US DOE Joint Genome Institute (JGI-PGF)"/>
            <person name="Walter F."/>
            <person name="Albersmeier A."/>
            <person name="Kalinowski J."/>
            <person name="Ruckert C."/>
        </authorList>
    </citation>
    <scope>NUCLEOTIDE SEQUENCE</scope>
    <source>
        <strain evidence="1">JCM 19596</strain>
    </source>
</reference>
<dbReference type="EMBL" id="BMPG01000002">
    <property type="protein sequence ID" value="GGL57497.1"/>
    <property type="molecule type" value="Genomic_DNA"/>
</dbReference>
<organism evidence="1 2">
    <name type="scientific">Halocalculus aciditolerans</name>
    <dbReference type="NCBI Taxonomy" id="1383812"/>
    <lineage>
        <taxon>Archaea</taxon>
        <taxon>Methanobacteriati</taxon>
        <taxon>Methanobacteriota</taxon>
        <taxon>Stenosarchaea group</taxon>
        <taxon>Halobacteria</taxon>
        <taxon>Halobacteriales</taxon>
        <taxon>Halobacteriaceae</taxon>
        <taxon>Halocalculus</taxon>
    </lineage>
</organism>
<reference evidence="1" key="2">
    <citation type="submission" date="2020-09" db="EMBL/GenBank/DDBJ databases">
        <authorList>
            <person name="Sun Q."/>
            <person name="Ohkuma M."/>
        </authorList>
    </citation>
    <scope>NUCLEOTIDE SEQUENCE</scope>
    <source>
        <strain evidence="1">JCM 19596</strain>
    </source>
</reference>
<comment type="caution">
    <text evidence="1">The sequence shown here is derived from an EMBL/GenBank/DDBJ whole genome shotgun (WGS) entry which is preliminary data.</text>
</comment>
<evidence type="ECO:0000313" key="1">
    <source>
        <dbReference type="EMBL" id="GGL57497.1"/>
    </source>
</evidence>
<evidence type="ECO:0000313" key="2">
    <source>
        <dbReference type="Proteomes" id="UP000607197"/>
    </source>
</evidence>
<gene>
    <name evidence="1" type="ORF">GCM10009039_14570</name>
</gene>
<dbReference type="Proteomes" id="UP000607197">
    <property type="component" value="Unassembled WGS sequence"/>
</dbReference>
<dbReference type="AlphaFoldDB" id="A0A830FHU1"/>
<protein>
    <submittedName>
        <fullName evidence="1">Uncharacterized protein</fullName>
    </submittedName>
</protein>
<proteinExistence type="predicted"/>
<sequence>MSESGREELGWVGFYRVMRNRGCSRIGAGIAPFVAIVDVANGTNHFDRLYGVEEVSVDE</sequence>
<accession>A0A830FHU1</accession>
<keyword evidence="2" id="KW-1185">Reference proteome</keyword>